<dbReference type="InterPro" id="IPR013783">
    <property type="entry name" value="Ig-like_fold"/>
</dbReference>
<evidence type="ECO:0000256" key="2">
    <source>
        <dbReference type="SAM" id="SignalP"/>
    </source>
</evidence>
<accession>A0A1B7X7I3</accession>
<feature type="compositionally biased region" description="Polar residues" evidence="1">
    <location>
        <begin position="52"/>
        <end position="70"/>
    </location>
</feature>
<dbReference type="PATRIC" id="fig|1710896.3.peg.6021"/>
<protein>
    <recommendedName>
        <fullName evidence="5">TonB-dependent receptor</fullName>
    </recommendedName>
</protein>
<reference evidence="3 4" key="1">
    <citation type="submission" date="2015-09" db="EMBL/GenBank/DDBJ databases">
        <title>Aphanizomenon flos-aquae WA102.</title>
        <authorList>
            <person name="Driscoll C."/>
        </authorList>
    </citation>
    <scope>NUCLEOTIDE SEQUENCE [LARGE SCALE GENOMIC DNA]</scope>
    <source>
        <strain evidence="3">WA102</strain>
    </source>
</reference>
<evidence type="ECO:0000313" key="4">
    <source>
        <dbReference type="Proteomes" id="UP000092093"/>
    </source>
</evidence>
<evidence type="ECO:0000313" key="3">
    <source>
        <dbReference type="EMBL" id="OBQ45324.1"/>
    </source>
</evidence>
<name>A0A1B7X7I3_APHFL</name>
<dbReference type="Proteomes" id="UP000092093">
    <property type="component" value="Unassembled WGS sequence"/>
</dbReference>
<feature type="chain" id="PRO_5008600417" description="TonB-dependent receptor" evidence="2">
    <location>
        <begin position="28"/>
        <end position="1250"/>
    </location>
</feature>
<dbReference type="AlphaFoldDB" id="A0A1B7X7I3"/>
<comment type="caution">
    <text evidence="3">The sequence shown here is derived from an EMBL/GenBank/DDBJ whole genome shotgun (WGS) entry which is preliminary data.</text>
</comment>
<dbReference type="Gene3D" id="2.60.40.10">
    <property type="entry name" value="Immunoglobulins"/>
    <property type="match status" value="1"/>
</dbReference>
<dbReference type="SUPFAM" id="SSF56935">
    <property type="entry name" value="Porins"/>
    <property type="match status" value="1"/>
</dbReference>
<feature type="region of interest" description="Disordered" evidence="1">
    <location>
        <begin position="1228"/>
        <end position="1250"/>
    </location>
</feature>
<dbReference type="EMBL" id="LJOW01000005">
    <property type="protein sequence ID" value="OBQ45324.1"/>
    <property type="molecule type" value="Genomic_DNA"/>
</dbReference>
<keyword evidence="2" id="KW-0732">Signal</keyword>
<feature type="region of interest" description="Disordered" evidence="1">
    <location>
        <begin position="36"/>
        <end position="70"/>
    </location>
</feature>
<evidence type="ECO:0000256" key="1">
    <source>
        <dbReference type="SAM" id="MobiDB-lite"/>
    </source>
</evidence>
<feature type="signal peptide" evidence="2">
    <location>
        <begin position="1"/>
        <end position="27"/>
    </location>
</feature>
<proteinExistence type="predicted"/>
<feature type="compositionally biased region" description="Polar residues" evidence="1">
    <location>
        <begin position="1229"/>
        <end position="1239"/>
    </location>
</feature>
<gene>
    <name evidence="3" type="ORF">AN484_02515</name>
</gene>
<organism evidence="3 4">
    <name type="scientific">Aphanizomenon flos-aquae WA102</name>
    <dbReference type="NCBI Taxonomy" id="1710896"/>
    <lineage>
        <taxon>Bacteria</taxon>
        <taxon>Bacillati</taxon>
        <taxon>Cyanobacteriota</taxon>
        <taxon>Cyanophyceae</taxon>
        <taxon>Nostocales</taxon>
        <taxon>Aphanizomenonaceae</taxon>
        <taxon>Aphanizomenon</taxon>
    </lineage>
</organism>
<evidence type="ECO:0008006" key="5">
    <source>
        <dbReference type="Google" id="ProtNLM"/>
    </source>
</evidence>
<sequence>MKSLGYHHYLIKLLVGTVFLSLSSALSHDLAKAENTNQLTSTENQEDKSADSKSSQTITSPRSENTRETNITVPEKLDTLVSSPSKEEPKQVDTLVSPISKEEPKQVDTLVSPISKGGLRGVDTLVSPTSEGGLRGVNIPLDPNTTNTENTQVTKIVKILTPKPEEVLNSLSTSVIVQFSLGSQIELRVNGQLVEQSLLGRTETNPDTKLVTQTWYGIGLKEGQNDLSATIGEKTDTVQISVTGAATQLKIESLSSRIPADGRSTAIIQGQLLDKDGNRSNQDAVITLTPTAGKFIDADLNPDQPGFQVQAKEGLFTAKLLADNKAQTVRISAITTGLEAFTQLQFETSLRPSLLTGFIDLRLGAKGTDYYSRYRDFLPVDRNNDPQFGFNSAIFATGSIGEWLFTGAYNSSRSLNEGCDCDTNLFATGSSNNQTYPVNGDSSKSELVTPSISSVFVRLERSSKVPGANPDYLTWGDYNTEEFARPSQQFTSISRQLNGFKSNYNLGSLAITGFYSQYVKGFQRDTIAPDGTSGYYFLSRRILVGGSENIYLELEELNRPGTVVKRQKLERGTDYDIDYDRGTVLFKSPIFRTAVNEYGQILVRKIIVSYEYDAKNSDGQIYASRLQYNLSGADQKQSWLGTTFLQESQGLREFQIYGADTQISFTNAGKLTAEYAHSQNSSELLGPVSGQAYRLELEGQLFSFLTGRTYYTSVDTGFANNATTSFVPGQTRYGVQAVGKVTNSTNLRWQYDHEDNFGLAPVARNTFEELFTPQSQATTGSAVNNSLTTVTAGVQQRFGQSSVDLDWIYRQRQDRMSSSNSNTNSQQLRSRLNVPLAKSLTFQAQNELSLTSQQDSVYPARTTFGLNWAAMSGVNVSLSHQIFNGGQSSGNSVTSLNLNGEQKLGADTSLTGRYSIVGSSDQMSTQGAIGLKNRLTIAPGLLLNVGYEHVFGSFFNRNASSQQFSQPFAFGQAGSSVSFNSGDSYSAGLEYTDNPNFQASTKYEYRSSAGGTNTVITSGITGKVSPSLTALARYQQASSANQNLGLGDSVNVKMGLAYRDINSDQFNALFRYEYRQNPATIPDSILLGTGTGATDHTFAVETIYAPNWQWEFYGKYAFRNSTSYLSNELVGTSSVNLSQLRATYRLGYSLDLVGESRLITQGNYMETGFVLETGYYLTPNLRLAAGYAFGKVEDRDFSGSRAAGGAYLGLTVKLNELFEGFGLQKVAPKQQQESVTKETPLSPPLARGER</sequence>